<evidence type="ECO:0000313" key="3">
    <source>
        <dbReference type="Proteomes" id="UP000613974"/>
    </source>
</evidence>
<dbReference type="RefSeq" id="WP_229876756.1">
    <property type="nucleotide sequence ID" value="NZ_BMRL01000018.1"/>
</dbReference>
<protein>
    <recommendedName>
        <fullName evidence="1">ABC-three component systems C-terminal domain-containing protein</fullName>
    </recommendedName>
</protein>
<dbReference type="GeneID" id="95592897"/>
<keyword evidence="3" id="KW-1185">Reference proteome</keyword>
<proteinExistence type="predicted"/>
<sequence length="365" mass="41422">MSDQTLTPQNGLAEPSLVLKGPGMQFPYMPSPKKLVFGYDPDEFEEFVKEWVPALQSAYVRVERQGGTGDHGIDVAAYRSTQGLEGPWDNYQCKRYKSALNWTTAAGEIRKMFAGVVLGHFVLPTQYVFVAPAFARNLREALAKPVQTRAKFLEGLAETRDEVITRLTDDQRQEVAQLAEQTDFAMFVPIDMDRMLAQHKTTPQWVTRFPDEQRERPAIMLPPDEHGSGEARYVQQLVRVYAERWKADADTLELIAQHPKAGDHMRRQREAFYSAESLRRFARDAYPDGHFNAVMDDVHTIAVEVGDKRFELGWDRLQAVLEAAGVVALTETVLVRYVRPLDRKGVCHHLANEGRLEWCEEGGTA</sequence>
<evidence type="ECO:0000313" key="2">
    <source>
        <dbReference type="EMBL" id="GHI66526.1"/>
    </source>
</evidence>
<dbReference type="EMBL" id="BNEC01000003">
    <property type="protein sequence ID" value="GHI66526.1"/>
    <property type="molecule type" value="Genomic_DNA"/>
</dbReference>
<organism evidence="2 3">
    <name type="scientific">Streptomyces nojiriensis</name>
    <dbReference type="NCBI Taxonomy" id="66374"/>
    <lineage>
        <taxon>Bacteria</taxon>
        <taxon>Bacillati</taxon>
        <taxon>Actinomycetota</taxon>
        <taxon>Actinomycetes</taxon>
        <taxon>Kitasatosporales</taxon>
        <taxon>Streptomycetaceae</taxon>
        <taxon>Streptomyces</taxon>
    </lineage>
</organism>
<dbReference type="InterPro" id="IPR046914">
    <property type="entry name" value="ABC-3C_CTD6"/>
</dbReference>
<dbReference type="Gene3D" id="3.40.1350.10">
    <property type="match status" value="1"/>
</dbReference>
<evidence type="ECO:0000259" key="1">
    <source>
        <dbReference type="Pfam" id="PF20282"/>
    </source>
</evidence>
<gene>
    <name evidence="2" type="ORF">Snoj_04440</name>
</gene>
<feature type="domain" description="ABC-three component systems C-terminal" evidence="1">
    <location>
        <begin position="230"/>
        <end position="358"/>
    </location>
</feature>
<dbReference type="InterPro" id="IPR011856">
    <property type="entry name" value="tRNA_endonuc-like_dom_sf"/>
</dbReference>
<reference evidence="3" key="1">
    <citation type="submission" date="2023-07" db="EMBL/GenBank/DDBJ databases">
        <title>Whole genome shotgun sequence of Streptomyces nojiriensis NBRC 13794.</title>
        <authorList>
            <person name="Komaki H."/>
            <person name="Tamura T."/>
        </authorList>
    </citation>
    <scope>NUCLEOTIDE SEQUENCE [LARGE SCALE GENOMIC DNA]</scope>
    <source>
        <strain evidence="3">NBRC 13794</strain>
    </source>
</reference>
<name>A0ABQ3SEG7_9ACTN</name>
<dbReference type="Pfam" id="PF20282">
    <property type="entry name" value="CTD6"/>
    <property type="match status" value="1"/>
</dbReference>
<accession>A0ABQ3SEG7</accession>
<dbReference type="Proteomes" id="UP000613974">
    <property type="component" value="Unassembled WGS sequence"/>
</dbReference>
<comment type="caution">
    <text evidence="2">The sequence shown here is derived from an EMBL/GenBank/DDBJ whole genome shotgun (WGS) entry which is preliminary data.</text>
</comment>